<feature type="transmembrane region" description="Helical" evidence="1">
    <location>
        <begin position="463"/>
        <end position="481"/>
    </location>
</feature>
<dbReference type="Proteomes" id="UP000191612">
    <property type="component" value="Unassembled WGS sequence"/>
</dbReference>
<dbReference type="InterPro" id="IPR053018">
    <property type="entry name" value="Elsinochrome_Biosynth-Asso"/>
</dbReference>
<feature type="transmembrane region" description="Helical" evidence="1">
    <location>
        <begin position="257"/>
        <end position="277"/>
    </location>
</feature>
<dbReference type="STRING" id="60172.A0A1V6QZA8"/>
<dbReference type="EMBL" id="MDYO01000025">
    <property type="protein sequence ID" value="OQD94529.1"/>
    <property type="molecule type" value="Genomic_DNA"/>
</dbReference>
<feature type="transmembrane region" description="Helical" evidence="1">
    <location>
        <begin position="535"/>
        <end position="552"/>
    </location>
</feature>
<feature type="transmembrane region" description="Helical" evidence="1">
    <location>
        <begin position="385"/>
        <end position="407"/>
    </location>
</feature>
<name>A0A1V6QZA8_9EURO</name>
<dbReference type="AlphaFoldDB" id="A0A1V6QZA8"/>
<feature type="transmembrane region" description="Helical" evidence="1">
    <location>
        <begin position="132"/>
        <end position="152"/>
    </location>
</feature>
<evidence type="ECO:0000313" key="3">
    <source>
        <dbReference type="Proteomes" id="UP000191612"/>
    </source>
</evidence>
<dbReference type="PANTHER" id="PTHR37577">
    <property type="entry name" value="INTEGRAL MEMBRANE PROTEIN"/>
    <property type="match status" value="1"/>
</dbReference>
<feature type="transmembrane region" description="Helical" evidence="1">
    <location>
        <begin position="164"/>
        <end position="185"/>
    </location>
</feature>
<feature type="transmembrane region" description="Helical" evidence="1">
    <location>
        <begin position="20"/>
        <end position="46"/>
    </location>
</feature>
<organism evidence="2 3">
    <name type="scientific">Penicillium solitum</name>
    <dbReference type="NCBI Taxonomy" id="60172"/>
    <lineage>
        <taxon>Eukaryota</taxon>
        <taxon>Fungi</taxon>
        <taxon>Dikarya</taxon>
        <taxon>Ascomycota</taxon>
        <taxon>Pezizomycotina</taxon>
        <taxon>Eurotiomycetes</taxon>
        <taxon>Eurotiomycetidae</taxon>
        <taxon>Eurotiales</taxon>
        <taxon>Aspergillaceae</taxon>
        <taxon>Penicillium</taxon>
    </lineage>
</organism>
<evidence type="ECO:0000256" key="1">
    <source>
        <dbReference type="SAM" id="Phobius"/>
    </source>
</evidence>
<comment type="caution">
    <text evidence="2">The sequence shown here is derived from an EMBL/GenBank/DDBJ whole genome shotgun (WGS) entry which is preliminary data.</text>
</comment>
<feature type="transmembrane region" description="Helical" evidence="1">
    <location>
        <begin position="558"/>
        <end position="577"/>
    </location>
</feature>
<reference evidence="3" key="1">
    <citation type="journal article" date="2017" name="Nat. Microbiol.">
        <title>Global analysis of biosynthetic gene clusters reveals vast potential of secondary metabolite production in Penicillium species.</title>
        <authorList>
            <person name="Nielsen J.C."/>
            <person name="Grijseels S."/>
            <person name="Prigent S."/>
            <person name="Ji B."/>
            <person name="Dainat J."/>
            <person name="Nielsen K.F."/>
            <person name="Frisvad J.C."/>
            <person name="Workman M."/>
            <person name="Nielsen J."/>
        </authorList>
    </citation>
    <scope>NUCLEOTIDE SEQUENCE [LARGE SCALE GENOMIC DNA]</scope>
    <source>
        <strain evidence="3">IBT 29525</strain>
    </source>
</reference>
<feature type="transmembrane region" description="Helical" evidence="1">
    <location>
        <begin position="332"/>
        <end position="365"/>
    </location>
</feature>
<proteinExistence type="predicted"/>
<feature type="transmembrane region" description="Helical" evidence="1">
    <location>
        <begin position="197"/>
        <end position="216"/>
    </location>
</feature>
<sequence length="602" mass="66498">MSCSYNCSAPPPRLSPDNDITGVGVIINYTVTAGIALLVIFIHYVVVYDPSHDPFQVADDSDPPFRPNPVDEMFLRGLRCWPTYLWSRIMGPRRMSPHFSARLERTSIKVGHYSSPKVRLSIIASIDKSDKCILAVSDLQIVTGFAILVSGFVELRCGLAAYHWYFILNLAWFSCLTHLACLTLLRNYLYTRTLERLWRLLAMGALTTLLVVGLLSTGNPFWGDGVISLNGDNGGNLPHTGAPAICYLGISDRNVGLLGLTFWTTLVSALLIGLGFVSRVVKLHRSLSVAIFGQARLWLSIRARQLLRIVFEWSYEGSSRHSLRHSLCYRPLFALFLAARFLLDGWASVAFEVGWLIVAFTWGMLRLAFVLYGVEDGFGSNPGNWTFGQLVSVLLLAAPLITMVGYFDHDAKHEEQATSNGDTDQSAFSSNSQMTHDTTALSTEELDGSEDPDNDWSHHARTLGTAVAYAFLVSLVVAISIFDKMLSNWSSTLSPLVGVALSYYCIPLAFSGLYGVILFSLMIEVALPWSRWLRVSLQSVAMVFFVISASTIPDSEHYLQGIAAGFYILCALAFSILGRRPGGLGSLFFAISTFTKRKARES</sequence>
<protein>
    <recommendedName>
        <fullName evidence="4">Transmembrane protein</fullName>
    </recommendedName>
</protein>
<dbReference type="PANTHER" id="PTHR37577:SF1">
    <property type="entry name" value="INTEGRAL MEMBRANE PROTEIN"/>
    <property type="match status" value="1"/>
</dbReference>
<keyword evidence="1" id="KW-1133">Transmembrane helix</keyword>
<feature type="transmembrane region" description="Helical" evidence="1">
    <location>
        <begin position="501"/>
        <end position="523"/>
    </location>
</feature>
<keyword evidence="1" id="KW-0472">Membrane</keyword>
<evidence type="ECO:0000313" key="2">
    <source>
        <dbReference type="EMBL" id="OQD94529.1"/>
    </source>
</evidence>
<accession>A0A1V6QZA8</accession>
<keyword evidence="3" id="KW-1185">Reference proteome</keyword>
<gene>
    <name evidence="2" type="ORF">PENSOL_c025G03904</name>
</gene>
<evidence type="ECO:0008006" key="4">
    <source>
        <dbReference type="Google" id="ProtNLM"/>
    </source>
</evidence>
<keyword evidence="1" id="KW-0812">Transmembrane</keyword>